<reference evidence="2 3" key="1">
    <citation type="submission" date="2014-02" db="EMBL/GenBank/DDBJ databases">
        <title>Kosmotoga genome sequencing.</title>
        <authorList>
            <person name="Pollo S.M."/>
            <person name="Charchuk R."/>
            <person name="Nesbo C.L."/>
        </authorList>
    </citation>
    <scope>NUCLEOTIDE SEQUENCE [LARGE SCALE GENOMIC DNA]</scope>
    <source>
        <strain evidence="2 3">S304</strain>
    </source>
</reference>
<proteinExistence type="predicted"/>
<dbReference type="RefSeq" id="WP_068346779.1">
    <property type="nucleotide sequence ID" value="NZ_JFHK01000005.1"/>
</dbReference>
<dbReference type="EMBL" id="JFHK01000005">
    <property type="protein sequence ID" value="OAA31015.1"/>
    <property type="molecule type" value="Genomic_DNA"/>
</dbReference>
<evidence type="ECO:0000313" key="2">
    <source>
        <dbReference type="EMBL" id="OAA31015.1"/>
    </source>
</evidence>
<feature type="domain" description="CheW-like" evidence="1">
    <location>
        <begin position="2"/>
        <end position="133"/>
    </location>
</feature>
<dbReference type="Proteomes" id="UP000077339">
    <property type="component" value="Unassembled WGS sequence"/>
</dbReference>
<feature type="domain" description="CheW-like" evidence="1">
    <location>
        <begin position="315"/>
        <end position="455"/>
    </location>
</feature>
<dbReference type="GO" id="GO:0007165">
    <property type="term" value="P:signal transduction"/>
    <property type="evidence" value="ECO:0007669"/>
    <property type="project" value="InterPro"/>
</dbReference>
<dbReference type="PROSITE" id="PS50851">
    <property type="entry name" value="CHEW"/>
    <property type="match status" value="3"/>
</dbReference>
<feature type="domain" description="CheW-like" evidence="1">
    <location>
        <begin position="155"/>
        <end position="293"/>
    </location>
</feature>
<dbReference type="OrthoDB" id="9794382at2"/>
<keyword evidence="3" id="KW-1185">Reference proteome</keyword>
<protein>
    <recommendedName>
        <fullName evidence="1">CheW-like domain-containing protein</fullName>
    </recommendedName>
</protein>
<dbReference type="STRING" id="1453497.AT15_08550"/>
<dbReference type="Gene3D" id="2.40.50.180">
    <property type="entry name" value="CheA-289, Domain 4"/>
    <property type="match status" value="3"/>
</dbReference>
<dbReference type="InterPro" id="IPR039315">
    <property type="entry name" value="CheW"/>
</dbReference>
<comment type="caution">
    <text evidence="2">The sequence shown here is derived from an EMBL/GenBank/DDBJ whole genome shotgun (WGS) entry which is preliminary data.</text>
</comment>
<dbReference type="SUPFAM" id="SSF50341">
    <property type="entry name" value="CheW-like"/>
    <property type="match status" value="3"/>
</dbReference>
<dbReference type="Gene3D" id="2.30.30.40">
    <property type="entry name" value="SH3 Domains"/>
    <property type="match status" value="3"/>
</dbReference>
<dbReference type="SMART" id="SM00260">
    <property type="entry name" value="CheW"/>
    <property type="match status" value="3"/>
</dbReference>
<dbReference type="GO" id="GO:0005829">
    <property type="term" value="C:cytosol"/>
    <property type="evidence" value="ECO:0007669"/>
    <property type="project" value="TreeGrafter"/>
</dbReference>
<dbReference type="InterPro" id="IPR002545">
    <property type="entry name" value="CheW-lke_dom"/>
</dbReference>
<sequence length="474" mass="52982">MTEKLFLFSIGENLFAVELNRVEEVLKVPELFKVPLTPEYIAGVANFRGRFIPVIDLHQKLFNRAPAVPSKELVVCNLGEYVGFLVTSREGIVAMSEENFKETSEELIRGIYIENDREIRLLDAKKLVKAKKEEGLKQSALSRKTPTSPRAKQKERGYLAFNIAGKEFAFPLEAVIEVTGALEPREVPNPPPGISGIVKWRKSVIPVVDTAGVLGMKRQGIKKMLVTRSKENTVAFQVEEAVGIVRLSEESIKPAPAYVRRKNHTEVSGTYSSPDGTLTLILSPDALLDKEIVNFASEVEKASEVAVENHNEAIKEKYLFFGINEWIFGLNVKYILELKNKKDIAKIPRSPAFLAGVVERLGNIVPVINTGRLFSLDVHEELTRLVIIEYGKSKMLGLLTSKLLGIYSLSKEEIVPLSASFEETEIARFIEATARIENRAVFLLKPEKLLMADEAKKVSASIRKYKKENSDGKN</sequence>
<dbReference type="PANTHER" id="PTHR22617">
    <property type="entry name" value="CHEMOTAXIS SENSOR HISTIDINE KINASE-RELATED"/>
    <property type="match status" value="1"/>
</dbReference>
<organism evidence="2 3">
    <name type="scientific">Kosmotoga arenicorallina S304</name>
    <dbReference type="NCBI Taxonomy" id="1453497"/>
    <lineage>
        <taxon>Bacteria</taxon>
        <taxon>Thermotogati</taxon>
        <taxon>Thermotogota</taxon>
        <taxon>Thermotogae</taxon>
        <taxon>Kosmotogales</taxon>
        <taxon>Kosmotogaceae</taxon>
        <taxon>Kosmotoga</taxon>
    </lineage>
</organism>
<evidence type="ECO:0000313" key="3">
    <source>
        <dbReference type="Proteomes" id="UP000077339"/>
    </source>
</evidence>
<dbReference type="InterPro" id="IPR036061">
    <property type="entry name" value="CheW-like_dom_sf"/>
</dbReference>
<dbReference type="Pfam" id="PF01584">
    <property type="entry name" value="CheW"/>
    <property type="match status" value="3"/>
</dbReference>
<name>A0A176K260_9BACT</name>
<dbReference type="PANTHER" id="PTHR22617:SF23">
    <property type="entry name" value="CHEMOTAXIS PROTEIN CHEW"/>
    <property type="match status" value="1"/>
</dbReference>
<dbReference type="GO" id="GO:0006935">
    <property type="term" value="P:chemotaxis"/>
    <property type="evidence" value="ECO:0007669"/>
    <property type="project" value="InterPro"/>
</dbReference>
<dbReference type="AlphaFoldDB" id="A0A176K260"/>
<dbReference type="PATRIC" id="fig|1453497.3.peg.1694"/>
<evidence type="ECO:0000259" key="1">
    <source>
        <dbReference type="PROSITE" id="PS50851"/>
    </source>
</evidence>
<accession>A0A176K260</accession>
<gene>
    <name evidence="2" type="ORF">AT15_08550</name>
</gene>